<feature type="compositionally biased region" description="Low complexity" evidence="5">
    <location>
        <begin position="189"/>
        <end position="208"/>
    </location>
</feature>
<dbReference type="GeneID" id="103209757"/>
<keyword evidence="3" id="KW-0597">Phosphoprotein</keyword>
<name>A0A8B7B253_ORYAF</name>
<dbReference type="Pfam" id="PF15259">
    <property type="entry name" value="GTSE1_N"/>
    <property type="match status" value="1"/>
</dbReference>
<feature type="compositionally biased region" description="Polar residues" evidence="5">
    <location>
        <begin position="417"/>
        <end position="441"/>
    </location>
</feature>
<dbReference type="InterPro" id="IPR032768">
    <property type="entry name" value="GTSE1_N"/>
</dbReference>
<evidence type="ECO:0000313" key="8">
    <source>
        <dbReference type="RefSeq" id="XP_007953842.1"/>
    </source>
</evidence>
<evidence type="ECO:0000256" key="3">
    <source>
        <dbReference type="ARBA" id="ARBA00022553"/>
    </source>
</evidence>
<evidence type="ECO:0000256" key="2">
    <source>
        <dbReference type="ARBA" id="ARBA00022490"/>
    </source>
</evidence>
<dbReference type="Proteomes" id="UP000694850">
    <property type="component" value="Unplaced"/>
</dbReference>
<keyword evidence="2" id="KW-0963">Cytoplasm</keyword>
<feature type="compositionally biased region" description="Polar residues" evidence="5">
    <location>
        <begin position="498"/>
        <end position="513"/>
    </location>
</feature>
<evidence type="ECO:0000256" key="5">
    <source>
        <dbReference type="SAM" id="MobiDB-lite"/>
    </source>
</evidence>
<evidence type="ECO:0000256" key="4">
    <source>
        <dbReference type="ARBA" id="ARBA00023212"/>
    </source>
</evidence>
<feature type="compositionally biased region" description="Basic and acidic residues" evidence="5">
    <location>
        <begin position="135"/>
        <end position="148"/>
    </location>
</feature>
<feature type="domain" description="G2 and S phase-expressed protein 1 N-terminal" evidence="6">
    <location>
        <begin position="12"/>
        <end position="154"/>
    </location>
</feature>
<dbReference type="InterPro" id="IPR026657">
    <property type="entry name" value="DDA3/GTSE-1"/>
</dbReference>
<dbReference type="OrthoDB" id="10072587at2759"/>
<dbReference type="CTD" id="51512"/>
<feature type="region of interest" description="Disordered" evidence="5">
    <location>
        <begin position="96"/>
        <end position="318"/>
    </location>
</feature>
<gene>
    <name evidence="8" type="primary">GTSE1</name>
</gene>
<dbReference type="GO" id="GO:0005881">
    <property type="term" value="C:cytoplasmic microtubule"/>
    <property type="evidence" value="ECO:0007669"/>
    <property type="project" value="TreeGrafter"/>
</dbReference>
<keyword evidence="7" id="KW-1185">Reference proteome</keyword>
<dbReference type="GO" id="GO:0008017">
    <property type="term" value="F:microtubule binding"/>
    <property type="evidence" value="ECO:0007669"/>
    <property type="project" value="TreeGrafter"/>
</dbReference>
<feature type="compositionally biased region" description="Low complexity" evidence="5">
    <location>
        <begin position="581"/>
        <end position="595"/>
    </location>
</feature>
<evidence type="ECO:0000256" key="1">
    <source>
        <dbReference type="ARBA" id="ARBA00004245"/>
    </source>
</evidence>
<dbReference type="RefSeq" id="XP_007953842.1">
    <property type="nucleotide sequence ID" value="XM_007955651.1"/>
</dbReference>
<feature type="region of interest" description="Disordered" evidence="5">
    <location>
        <begin position="26"/>
        <end position="72"/>
    </location>
</feature>
<dbReference type="AlphaFoldDB" id="A0A8B7B253"/>
<sequence>MLFEEVPACPDILLLADEKFDFDLSLSSSSANEDEDVFSGPVDRRERCLAASSESNGPSSEEALPASGSRVPWSPLAGETFAQVCKEAHLLALQIKGSSKTRGSGATKPGGPRGQGPEIFVQESKLKINLFEQGNEMKKSPTSLKRETYYLSESPLMGPPHVELQPPEGLAPCPGRAPAQASLTRTQQPRPSARSSAAVASSAAHRPSQAVVQRKTASRLPPPRASLLRGRSQPSAAEKPKRERPASPSRMKLQNNGSRPEEPAAALDAGTMPAGRSHLVPGKRTLPGPAKLGLKRTLLKPPGRTGCLAKKASSSGPILGATSSVADASAGGQGETVTLQAQAQASLQVVSVPSIAHSDDGMYVCAKCLRRDPQTSLRTRTKSADGAEITVEPPKGPSAASLTLPQTPDDAGPRLDSTFSLPASSQVTTAGSTRKQASYLDSKTKVMPTPTSQGKIPKFSVGESPVSAAPRCSRAQRPQSCTSAGRVVHSTPVRRSSGPASQSLLPSMRTPVSTKRALAMPTPASHRLSGLPLMTPRTLPRARASPQCVRARRLSSEPRQRSARNAPAAEGSRQGASRPWDSASDDSVSPPSAVPQALRFSPEKSDFPVTQNTTTEATVTQADTAGNTSPDEAVLVDVQLDQLTIAPKAESTPLAGLPLLDLCGAPEARGDRQLPTPSAPLGSGNKPLIDLMTNTPDMNREVALKPSQVVGQLIDLASPLIQLSPAADKENVESPLLKF</sequence>
<evidence type="ECO:0000313" key="7">
    <source>
        <dbReference type="Proteomes" id="UP000694850"/>
    </source>
</evidence>
<evidence type="ECO:0000259" key="6">
    <source>
        <dbReference type="Pfam" id="PF15259"/>
    </source>
</evidence>
<feature type="compositionally biased region" description="Low complexity" evidence="5">
    <location>
        <begin position="609"/>
        <end position="625"/>
    </location>
</feature>
<organism evidence="7 8">
    <name type="scientific">Orycteropus afer afer</name>
    <dbReference type="NCBI Taxonomy" id="1230840"/>
    <lineage>
        <taxon>Eukaryota</taxon>
        <taxon>Metazoa</taxon>
        <taxon>Chordata</taxon>
        <taxon>Craniata</taxon>
        <taxon>Vertebrata</taxon>
        <taxon>Euteleostomi</taxon>
        <taxon>Mammalia</taxon>
        <taxon>Eutheria</taxon>
        <taxon>Afrotheria</taxon>
        <taxon>Tubulidentata</taxon>
        <taxon>Orycteropodidae</taxon>
        <taxon>Orycteropus</taxon>
    </lineage>
</organism>
<protein>
    <submittedName>
        <fullName evidence="8">G2 and S phase-expressed protein 1</fullName>
    </submittedName>
</protein>
<dbReference type="PANTHER" id="PTHR21584">
    <property type="entry name" value="DIFFERENTIAL DISPLAY AND ACTIVATED BY P53 DDA3 /G2 S PHASE EXPRESSED 1"/>
    <property type="match status" value="1"/>
</dbReference>
<accession>A0A8B7B253</accession>
<comment type="subcellular location">
    <subcellularLocation>
        <location evidence="1">Cytoplasm</location>
        <location evidence="1">Cytoskeleton</location>
    </subcellularLocation>
</comment>
<proteinExistence type="predicted"/>
<dbReference type="PANTHER" id="PTHR21584:SF10">
    <property type="entry name" value="G2 AND S PHASE-EXPRESSED PROTEIN 1"/>
    <property type="match status" value="1"/>
</dbReference>
<keyword evidence="4" id="KW-0206">Cytoskeleton</keyword>
<reference evidence="8" key="1">
    <citation type="submission" date="2025-08" db="UniProtKB">
        <authorList>
            <consortium name="RefSeq"/>
        </authorList>
    </citation>
    <scope>IDENTIFICATION</scope>
</reference>
<feature type="region of interest" description="Disordered" evidence="5">
    <location>
        <begin position="374"/>
        <end position="628"/>
    </location>
</feature>